<evidence type="ECO:0000313" key="7">
    <source>
        <dbReference type="EMBL" id="ANF96676.1"/>
    </source>
</evidence>
<dbReference type="STRING" id="1616788.AR543_12085"/>
<feature type="transmembrane region" description="Helical" evidence="6">
    <location>
        <begin position="247"/>
        <end position="266"/>
    </location>
</feature>
<keyword evidence="4 6" id="KW-1133">Transmembrane helix</keyword>
<dbReference type="PANTHER" id="PTHR42893:SF46">
    <property type="entry name" value="PROTEIN DETOXIFICATION 44, CHLOROPLASTIC"/>
    <property type="match status" value="1"/>
</dbReference>
<evidence type="ECO:0000256" key="2">
    <source>
        <dbReference type="ARBA" id="ARBA00010199"/>
    </source>
</evidence>
<dbReference type="GO" id="GO:0042910">
    <property type="term" value="F:xenobiotic transmembrane transporter activity"/>
    <property type="evidence" value="ECO:0007669"/>
    <property type="project" value="InterPro"/>
</dbReference>
<accession>A0A172ZGB3</accession>
<comment type="subcellular location">
    <subcellularLocation>
        <location evidence="1">Membrane</location>
        <topology evidence="1">Multi-pass membrane protein</topology>
    </subcellularLocation>
</comment>
<evidence type="ECO:0000256" key="4">
    <source>
        <dbReference type="ARBA" id="ARBA00022989"/>
    </source>
</evidence>
<feature type="transmembrane region" description="Helical" evidence="6">
    <location>
        <begin position="392"/>
        <end position="409"/>
    </location>
</feature>
<dbReference type="InterPro" id="IPR044644">
    <property type="entry name" value="DinF-like"/>
</dbReference>
<dbReference type="RefSeq" id="WP_060534738.1">
    <property type="nucleotide sequence ID" value="NZ_CP013023.1"/>
</dbReference>
<dbReference type="Proteomes" id="UP000078148">
    <property type="component" value="Chromosome"/>
</dbReference>
<organism evidence="7 8">
    <name type="scientific">Paenibacillus bovis</name>
    <dbReference type="NCBI Taxonomy" id="1616788"/>
    <lineage>
        <taxon>Bacteria</taxon>
        <taxon>Bacillati</taxon>
        <taxon>Bacillota</taxon>
        <taxon>Bacilli</taxon>
        <taxon>Bacillales</taxon>
        <taxon>Paenibacillaceae</taxon>
        <taxon>Paenibacillus</taxon>
    </lineage>
</organism>
<feature type="transmembrane region" description="Helical" evidence="6">
    <location>
        <begin position="136"/>
        <end position="155"/>
    </location>
</feature>
<evidence type="ECO:0000256" key="3">
    <source>
        <dbReference type="ARBA" id="ARBA00022692"/>
    </source>
</evidence>
<dbReference type="GO" id="GO:0015297">
    <property type="term" value="F:antiporter activity"/>
    <property type="evidence" value="ECO:0007669"/>
    <property type="project" value="InterPro"/>
</dbReference>
<comment type="similarity">
    <text evidence="2">Belongs to the multi antimicrobial extrusion (MATE) (TC 2.A.66.1) family.</text>
</comment>
<feature type="transmembrane region" description="Helical" evidence="6">
    <location>
        <begin position="17"/>
        <end position="37"/>
    </location>
</feature>
<feature type="transmembrane region" description="Helical" evidence="6">
    <location>
        <begin position="415"/>
        <end position="435"/>
    </location>
</feature>
<dbReference type="EMBL" id="CP013023">
    <property type="protein sequence ID" value="ANF96676.1"/>
    <property type="molecule type" value="Genomic_DNA"/>
</dbReference>
<feature type="transmembrane region" description="Helical" evidence="6">
    <location>
        <begin position="167"/>
        <end position="185"/>
    </location>
</feature>
<dbReference type="OrthoDB" id="9776324at2"/>
<feature type="transmembrane region" description="Helical" evidence="6">
    <location>
        <begin position="357"/>
        <end position="380"/>
    </location>
</feature>
<protein>
    <submittedName>
        <fullName evidence="7">MATE family efflux transporter</fullName>
    </submittedName>
</protein>
<name>A0A172ZGB3_9BACL</name>
<dbReference type="NCBIfam" id="TIGR00797">
    <property type="entry name" value="matE"/>
    <property type="match status" value="1"/>
</dbReference>
<evidence type="ECO:0000313" key="8">
    <source>
        <dbReference type="Proteomes" id="UP000078148"/>
    </source>
</evidence>
<dbReference type="AlphaFoldDB" id="A0A172ZGB3"/>
<dbReference type="GO" id="GO:0005886">
    <property type="term" value="C:plasma membrane"/>
    <property type="evidence" value="ECO:0007669"/>
    <property type="project" value="TreeGrafter"/>
</dbReference>
<evidence type="ECO:0000256" key="6">
    <source>
        <dbReference type="SAM" id="Phobius"/>
    </source>
</evidence>
<keyword evidence="5 6" id="KW-0472">Membrane</keyword>
<dbReference type="Pfam" id="PF01554">
    <property type="entry name" value="MatE"/>
    <property type="match status" value="2"/>
</dbReference>
<sequence length="445" mass="48923">MSRLSTAIHKGPSHKEYLLLSLPLIVSTITTPLLGLVDTAVVGHLFDPAYLGGTAIGTLIFNTMYWLFGFLRVSTSGFAAQARGGNDLQEGVAALLRPLMIALVIGLIFVALQIPILQASLLLMQPDADIAHWAGVYFHIRIWGAPLTLLNYVLIGWLMGMSHIRQTLITQISMNVVNMLLAIWFTQGLGWGVAGVAAATLFAEALALVAGLYFVWRSPYMDRQAIRLKGMFAWNQLQPMFRANSDLLVRTICLLTMFNIFTARSTSFGPEVLAANSILLQIHYMMAYFFDGLANASSIYAGQARGARSGLLLRRSLTLSWIWTTVTAILLTLIYLIGREQLVALFTDNGAVVNIALQYNAWLLLFPLTTGFGLVFYGIFTGTTMTAPVRNSMLLSVILFIIGCLVLVPMYGNHGLWACFILFGIGRSVFLLLYVPGLEKRLAVD</sequence>
<feature type="transmembrane region" description="Helical" evidence="6">
    <location>
        <begin position="191"/>
        <end position="216"/>
    </location>
</feature>
<dbReference type="CDD" id="cd13136">
    <property type="entry name" value="MATE_DinF_like"/>
    <property type="match status" value="1"/>
</dbReference>
<feature type="transmembrane region" description="Helical" evidence="6">
    <location>
        <begin position="49"/>
        <end position="71"/>
    </location>
</feature>
<reference evidence="8" key="1">
    <citation type="submission" date="2015-10" db="EMBL/GenBank/DDBJ databases">
        <title>Genome of Paenibacillus bovis sp. nov.</title>
        <authorList>
            <person name="Wu Z."/>
            <person name="Gao C."/>
            <person name="Liu Z."/>
            <person name="Zheng H."/>
        </authorList>
    </citation>
    <scope>NUCLEOTIDE SEQUENCE [LARGE SCALE GENOMIC DNA]</scope>
    <source>
        <strain evidence="8">BD3526</strain>
    </source>
</reference>
<dbReference type="InterPro" id="IPR002528">
    <property type="entry name" value="MATE_fam"/>
</dbReference>
<feature type="transmembrane region" description="Helical" evidence="6">
    <location>
        <begin position="92"/>
        <end position="116"/>
    </location>
</feature>
<evidence type="ECO:0000256" key="1">
    <source>
        <dbReference type="ARBA" id="ARBA00004141"/>
    </source>
</evidence>
<feature type="transmembrane region" description="Helical" evidence="6">
    <location>
        <begin position="278"/>
        <end position="296"/>
    </location>
</feature>
<keyword evidence="3 6" id="KW-0812">Transmembrane</keyword>
<dbReference type="KEGG" id="pbv:AR543_12085"/>
<proteinExistence type="inferred from homology"/>
<evidence type="ECO:0000256" key="5">
    <source>
        <dbReference type="ARBA" id="ARBA00023136"/>
    </source>
</evidence>
<reference evidence="7 8" key="2">
    <citation type="journal article" date="2016" name="Int. J. Syst. Evol. Microbiol.">
        <title>Paenibacillus bovis sp. nov., isolated from raw yak (Bos grunniens) milk.</title>
        <authorList>
            <person name="Gao C."/>
            <person name="Han J."/>
            <person name="Liu Z."/>
            <person name="Xu X."/>
            <person name="Hang F."/>
            <person name="Wu Z."/>
        </authorList>
    </citation>
    <scope>NUCLEOTIDE SEQUENCE [LARGE SCALE GENOMIC DNA]</scope>
    <source>
        <strain evidence="7 8">BD3526</strain>
    </source>
</reference>
<dbReference type="PANTHER" id="PTHR42893">
    <property type="entry name" value="PROTEIN DETOXIFICATION 44, CHLOROPLASTIC-RELATED"/>
    <property type="match status" value="1"/>
</dbReference>
<gene>
    <name evidence="7" type="ORF">AR543_12085</name>
</gene>
<keyword evidence="8" id="KW-1185">Reference proteome</keyword>
<feature type="transmembrane region" description="Helical" evidence="6">
    <location>
        <begin position="317"/>
        <end position="337"/>
    </location>
</feature>